<dbReference type="Pfam" id="PF00332">
    <property type="entry name" value="Glyco_hydro_17"/>
    <property type="match status" value="1"/>
</dbReference>
<comment type="catalytic activity">
    <reaction evidence="1">
        <text>Hydrolysis of (1-&gt;3)-beta-D-glucosidic linkages in (1-&gt;3)-beta-D-glucans.</text>
        <dbReference type="EC" id="3.2.1.39"/>
    </reaction>
</comment>
<evidence type="ECO:0000256" key="11">
    <source>
        <dbReference type="SAM" id="Phobius"/>
    </source>
</evidence>
<proteinExistence type="inferred from homology"/>
<evidence type="ECO:0000256" key="10">
    <source>
        <dbReference type="SAM" id="MobiDB-lite"/>
    </source>
</evidence>
<dbReference type="EC" id="3.2.1.39" evidence="3"/>
<dbReference type="GO" id="GO:0005975">
    <property type="term" value="P:carbohydrate metabolic process"/>
    <property type="evidence" value="ECO:0007669"/>
    <property type="project" value="InterPro"/>
</dbReference>
<dbReference type="OrthoDB" id="77201at2759"/>
<keyword evidence="11" id="KW-0472">Membrane</keyword>
<comment type="caution">
    <text evidence="12">The sequence shown here is derived from an EMBL/GenBank/DDBJ whole genome shotgun (WGS) entry which is preliminary data.</text>
</comment>
<evidence type="ECO:0000256" key="1">
    <source>
        <dbReference type="ARBA" id="ARBA00000382"/>
    </source>
</evidence>
<keyword evidence="11" id="KW-0812">Transmembrane</keyword>
<accession>A0A834TV92</accession>
<evidence type="ECO:0000256" key="4">
    <source>
        <dbReference type="ARBA" id="ARBA00022729"/>
    </source>
</evidence>
<dbReference type="Proteomes" id="UP000634136">
    <property type="component" value="Unassembled WGS sequence"/>
</dbReference>
<dbReference type="FunFam" id="3.20.20.80:FF:000005">
    <property type="entry name" value="Glucan endo-1,3-beta-glucosidase 14"/>
    <property type="match status" value="1"/>
</dbReference>
<evidence type="ECO:0000256" key="2">
    <source>
        <dbReference type="ARBA" id="ARBA00008773"/>
    </source>
</evidence>
<keyword evidence="6" id="KW-0326">Glycosidase</keyword>
<dbReference type="SUPFAM" id="SSF51445">
    <property type="entry name" value="(Trans)glycosidases"/>
    <property type="match status" value="1"/>
</dbReference>
<keyword evidence="11" id="KW-1133">Transmembrane helix</keyword>
<evidence type="ECO:0000256" key="5">
    <source>
        <dbReference type="ARBA" id="ARBA00022801"/>
    </source>
</evidence>
<name>A0A834TV92_9FABA</name>
<dbReference type="InterPro" id="IPR044965">
    <property type="entry name" value="Glyco_hydro_17_plant"/>
</dbReference>
<keyword evidence="5" id="KW-0378">Hydrolase</keyword>
<evidence type="ECO:0000256" key="7">
    <source>
        <dbReference type="ARBA" id="ARBA00033335"/>
    </source>
</evidence>
<evidence type="ECO:0000313" key="12">
    <source>
        <dbReference type="EMBL" id="KAF7828087.1"/>
    </source>
</evidence>
<sequence>MDSSIKFHSCKVILSEYSVSVYLLLWSDRERQRQRSTMGFARFCGCSRWFIVILVSGLVLAEMEMVASIGINYGQIGNNLPSPEEVVPLVKSIGATKVKLYDADPRVLRAFANTGVEFMVGLGNEYLSKMQDPKQAQAWIKSNVQPYLPATKITCIFVGNEVLTFNDTSLSDNLLPAMQSVHTALVNLGLDKQVTVTTTHSLAVLDTSYPPSAGAFRSDLTPCLTPILNFHAKTGSPFLINAYPYFAYKGSPKQVSLEFVLFQPNQGIVDPSTNLHYDNMLFAQIDAVYSALGSLGYTKLPVHISETGWPSKGDEDEAGATPENAKKYNGNLIKLVSRSQKKGTPMRPNSDLNIYVFALFNENMKPGPTSERNYGLFNPDGTPAYSLGLSATDVSTNGSSSSSSSPPYAGGTGSATASSGTPSLPATTSTGEIPFALASMLGSGMDDDEGDHPFGVLNIFSTFSSCQNLEEVAVVVVQRSEK</sequence>
<gene>
    <name evidence="12" type="ORF">G2W53_019251</name>
</gene>
<evidence type="ECO:0000256" key="6">
    <source>
        <dbReference type="ARBA" id="ARBA00023295"/>
    </source>
</evidence>
<evidence type="ECO:0000256" key="8">
    <source>
        <dbReference type="ARBA" id="ARBA00033417"/>
    </source>
</evidence>
<organism evidence="12 13">
    <name type="scientific">Senna tora</name>
    <dbReference type="NCBI Taxonomy" id="362788"/>
    <lineage>
        <taxon>Eukaryota</taxon>
        <taxon>Viridiplantae</taxon>
        <taxon>Streptophyta</taxon>
        <taxon>Embryophyta</taxon>
        <taxon>Tracheophyta</taxon>
        <taxon>Spermatophyta</taxon>
        <taxon>Magnoliopsida</taxon>
        <taxon>eudicotyledons</taxon>
        <taxon>Gunneridae</taxon>
        <taxon>Pentapetalae</taxon>
        <taxon>rosids</taxon>
        <taxon>fabids</taxon>
        <taxon>Fabales</taxon>
        <taxon>Fabaceae</taxon>
        <taxon>Caesalpinioideae</taxon>
        <taxon>Cassia clade</taxon>
        <taxon>Senna</taxon>
    </lineage>
</organism>
<dbReference type="EMBL" id="JAAIUW010000006">
    <property type="protein sequence ID" value="KAF7828087.1"/>
    <property type="molecule type" value="Genomic_DNA"/>
</dbReference>
<dbReference type="AlphaFoldDB" id="A0A834TV92"/>
<evidence type="ECO:0000313" key="13">
    <source>
        <dbReference type="Proteomes" id="UP000634136"/>
    </source>
</evidence>
<evidence type="ECO:0000256" key="9">
    <source>
        <dbReference type="RuleBase" id="RU004335"/>
    </source>
</evidence>
<reference evidence="12" key="1">
    <citation type="submission" date="2020-09" db="EMBL/GenBank/DDBJ databases">
        <title>Genome-Enabled Discovery of Anthraquinone Biosynthesis in Senna tora.</title>
        <authorList>
            <person name="Kang S.-H."/>
            <person name="Pandey R.P."/>
            <person name="Lee C.-M."/>
            <person name="Sim J.-S."/>
            <person name="Jeong J.-T."/>
            <person name="Choi B.-S."/>
            <person name="Jung M."/>
            <person name="Ginzburg D."/>
            <person name="Zhao K."/>
            <person name="Won S.Y."/>
            <person name="Oh T.-J."/>
            <person name="Yu Y."/>
            <person name="Kim N.-H."/>
            <person name="Lee O.R."/>
            <person name="Lee T.-H."/>
            <person name="Bashyal P."/>
            <person name="Kim T.-S."/>
            <person name="Lee W.-H."/>
            <person name="Kawkins C."/>
            <person name="Kim C.-K."/>
            <person name="Kim J.S."/>
            <person name="Ahn B.O."/>
            <person name="Rhee S.Y."/>
            <person name="Sohng J.K."/>
        </authorList>
    </citation>
    <scope>NUCLEOTIDE SEQUENCE</scope>
    <source>
        <tissue evidence="12">Leaf</tissue>
    </source>
</reference>
<feature type="region of interest" description="Disordered" evidence="10">
    <location>
        <begin position="388"/>
        <end position="429"/>
    </location>
</feature>
<dbReference type="Gene3D" id="3.20.20.80">
    <property type="entry name" value="Glycosidases"/>
    <property type="match status" value="1"/>
</dbReference>
<feature type="transmembrane region" description="Helical" evidence="11">
    <location>
        <begin position="39"/>
        <end position="61"/>
    </location>
</feature>
<protein>
    <recommendedName>
        <fullName evidence="3">glucan endo-1,3-beta-D-glucosidase</fullName>
        <ecNumber evidence="3">3.2.1.39</ecNumber>
    </recommendedName>
    <alternativeName>
        <fullName evidence="7">(1-&gt;3)-beta-glucan endohydrolase</fullName>
    </alternativeName>
    <alternativeName>
        <fullName evidence="8">Beta-1,3-endoglucanase</fullName>
    </alternativeName>
</protein>
<dbReference type="PANTHER" id="PTHR32227">
    <property type="entry name" value="GLUCAN ENDO-1,3-BETA-GLUCOSIDASE BG1-RELATED-RELATED"/>
    <property type="match status" value="1"/>
</dbReference>
<dbReference type="InterPro" id="IPR017853">
    <property type="entry name" value="GH"/>
</dbReference>
<keyword evidence="4" id="KW-0732">Signal</keyword>
<feature type="compositionally biased region" description="Low complexity" evidence="10">
    <location>
        <begin position="395"/>
        <end position="429"/>
    </location>
</feature>
<evidence type="ECO:0000256" key="3">
    <source>
        <dbReference type="ARBA" id="ARBA00012780"/>
    </source>
</evidence>
<keyword evidence="13" id="KW-1185">Reference proteome</keyword>
<dbReference type="GO" id="GO:0042973">
    <property type="term" value="F:glucan endo-1,3-beta-D-glucosidase activity"/>
    <property type="evidence" value="ECO:0007669"/>
    <property type="project" value="UniProtKB-EC"/>
</dbReference>
<dbReference type="InterPro" id="IPR000490">
    <property type="entry name" value="Glyco_hydro_17"/>
</dbReference>
<comment type="similarity">
    <text evidence="2 9">Belongs to the glycosyl hydrolase 17 family.</text>
</comment>